<dbReference type="GO" id="GO:0005886">
    <property type="term" value="C:plasma membrane"/>
    <property type="evidence" value="ECO:0007669"/>
    <property type="project" value="TreeGrafter"/>
</dbReference>
<name>B0CW88_LACBS</name>
<evidence type="ECO:0000313" key="2">
    <source>
        <dbReference type="Proteomes" id="UP000001194"/>
    </source>
</evidence>
<dbReference type="InterPro" id="IPR028245">
    <property type="entry name" value="PIL1/LSP1"/>
</dbReference>
<dbReference type="GO" id="GO:0070941">
    <property type="term" value="P:eisosome assembly"/>
    <property type="evidence" value="ECO:0007669"/>
    <property type="project" value="TreeGrafter"/>
</dbReference>
<proteinExistence type="predicted"/>
<dbReference type="HOGENOM" id="CLU_1277798_0_0_1"/>
<protein>
    <submittedName>
        <fullName evidence="1">Predicted protein</fullName>
    </submittedName>
</protein>
<dbReference type="GeneID" id="6071274"/>
<dbReference type="Gene3D" id="1.20.1270.60">
    <property type="entry name" value="Arfaptin homology (AH) domain/BAR domain"/>
    <property type="match status" value="1"/>
</dbReference>
<dbReference type="OrthoDB" id="5599269at2759"/>
<dbReference type="RefSeq" id="XP_001875964.1">
    <property type="nucleotide sequence ID" value="XM_001875929.1"/>
</dbReference>
<evidence type="ECO:0000313" key="1">
    <source>
        <dbReference type="EMBL" id="EDR13466.1"/>
    </source>
</evidence>
<accession>B0CW88</accession>
<dbReference type="InterPro" id="IPR027267">
    <property type="entry name" value="AH/BAR_dom_sf"/>
</dbReference>
<dbReference type="GO" id="GO:0006897">
    <property type="term" value="P:endocytosis"/>
    <property type="evidence" value="ECO:0007669"/>
    <property type="project" value="TreeGrafter"/>
</dbReference>
<dbReference type="EMBL" id="DS547093">
    <property type="protein sequence ID" value="EDR13466.1"/>
    <property type="molecule type" value="Genomic_DNA"/>
</dbReference>
<sequence>MGSEHKHLQMQNELLNRLNGEIRAMDGEIMSEETGLGDFKRSTIRVVMGLKFGGLVECCEKGVIIGEYRKLVTAEIPEETTQPGAPQSLYYGHTKTKSLLIEATRALSDVQLSRSLPSPMSSGGFRWIPSGMLEFHGIPMETSWLEPQPFWFPIPWKFQWNPMESSGNGWNLGASRNSFHRNPLEFQPDSMEFQWKVYSSQIPTDSNEFQYLLLLL</sequence>
<dbReference type="KEGG" id="lbc:LACBIDRAFT_308413"/>
<dbReference type="GO" id="GO:0036286">
    <property type="term" value="C:eisosome filament"/>
    <property type="evidence" value="ECO:0007669"/>
    <property type="project" value="TreeGrafter"/>
</dbReference>
<reference evidence="1 2" key="1">
    <citation type="journal article" date="2008" name="Nature">
        <title>The genome of Laccaria bicolor provides insights into mycorrhizal symbiosis.</title>
        <authorList>
            <person name="Martin F."/>
            <person name="Aerts A."/>
            <person name="Ahren D."/>
            <person name="Brun A."/>
            <person name="Danchin E.G.J."/>
            <person name="Duchaussoy F."/>
            <person name="Gibon J."/>
            <person name="Kohler A."/>
            <person name="Lindquist E."/>
            <person name="Pereda V."/>
            <person name="Salamov A."/>
            <person name="Shapiro H.J."/>
            <person name="Wuyts J."/>
            <person name="Blaudez D."/>
            <person name="Buee M."/>
            <person name="Brokstein P."/>
            <person name="Canbaeck B."/>
            <person name="Cohen D."/>
            <person name="Courty P.E."/>
            <person name="Coutinho P.M."/>
            <person name="Delaruelle C."/>
            <person name="Detter J.C."/>
            <person name="Deveau A."/>
            <person name="DiFazio S."/>
            <person name="Duplessis S."/>
            <person name="Fraissinet-Tachet L."/>
            <person name="Lucic E."/>
            <person name="Frey-Klett P."/>
            <person name="Fourrey C."/>
            <person name="Feussner I."/>
            <person name="Gay G."/>
            <person name="Grimwood J."/>
            <person name="Hoegger P.J."/>
            <person name="Jain P."/>
            <person name="Kilaru S."/>
            <person name="Labbe J."/>
            <person name="Lin Y.C."/>
            <person name="Legue V."/>
            <person name="Le Tacon F."/>
            <person name="Marmeisse R."/>
            <person name="Melayah D."/>
            <person name="Montanini B."/>
            <person name="Muratet M."/>
            <person name="Nehls U."/>
            <person name="Niculita-Hirzel H."/>
            <person name="Oudot-Le Secq M.P."/>
            <person name="Peter M."/>
            <person name="Quesneville H."/>
            <person name="Rajashekar B."/>
            <person name="Reich M."/>
            <person name="Rouhier N."/>
            <person name="Schmutz J."/>
            <person name="Yin T."/>
            <person name="Chalot M."/>
            <person name="Henrissat B."/>
            <person name="Kuees U."/>
            <person name="Lucas S."/>
            <person name="Van de Peer Y."/>
            <person name="Podila G.K."/>
            <person name="Polle A."/>
            <person name="Pukkila P.J."/>
            <person name="Richardson P.M."/>
            <person name="Rouze P."/>
            <person name="Sanders I.R."/>
            <person name="Stajich J.E."/>
            <person name="Tunlid A."/>
            <person name="Tuskan G."/>
            <person name="Grigoriev I.V."/>
        </authorList>
    </citation>
    <scope>NUCLEOTIDE SEQUENCE [LARGE SCALE GENOMIC DNA]</scope>
    <source>
        <strain evidence="2">S238N-H82 / ATCC MYA-4686</strain>
    </source>
</reference>
<dbReference type="Pfam" id="PF13805">
    <property type="entry name" value="Pil1"/>
    <property type="match status" value="1"/>
</dbReference>
<dbReference type="InParanoid" id="B0CW88"/>
<dbReference type="PANTHER" id="PTHR31962:SF6">
    <property type="entry name" value="EISOSOME COMPONENT PIL1-DOMAIN-CONTAINING PROTEIN"/>
    <property type="match status" value="1"/>
</dbReference>
<gene>
    <name evidence="1" type="ORF">LACBIDRAFT_308413</name>
</gene>
<dbReference type="Proteomes" id="UP000001194">
    <property type="component" value="Unassembled WGS sequence"/>
</dbReference>
<keyword evidence="2" id="KW-1185">Reference proteome</keyword>
<dbReference type="GO" id="GO:0008289">
    <property type="term" value="F:lipid binding"/>
    <property type="evidence" value="ECO:0007669"/>
    <property type="project" value="TreeGrafter"/>
</dbReference>
<dbReference type="PANTHER" id="PTHR31962">
    <property type="entry name" value="SPHINGOLIPID LONG CHAIN BASE-RESPONSIVE PROTEIN PIL1"/>
    <property type="match status" value="1"/>
</dbReference>
<dbReference type="STRING" id="486041.B0CW88"/>
<organism evidence="2">
    <name type="scientific">Laccaria bicolor (strain S238N-H82 / ATCC MYA-4686)</name>
    <name type="common">Bicoloured deceiver</name>
    <name type="synonym">Laccaria laccata var. bicolor</name>
    <dbReference type="NCBI Taxonomy" id="486041"/>
    <lineage>
        <taxon>Eukaryota</taxon>
        <taxon>Fungi</taxon>
        <taxon>Dikarya</taxon>
        <taxon>Basidiomycota</taxon>
        <taxon>Agaricomycotina</taxon>
        <taxon>Agaricomycetes</taxon>
        <taxon>Agaricomycetidae</taxon>
        <taxon>Agaricales</taxon>
        <taxon>Agaricineae</taxon>
        <taxon>Hydnangiaceae</taxon>
        <taxon>Laccaria</taxon>
    </lineage>
</organism>
<dbReference type="AlphaFoldDB" id="B0CW88"/>